<organism evidence="1">
    <name type="scientific">marine sediment metagenome</name>
    <dbReference type="NCBI Taxonomy" id="412755"/>
    <lineage>
        <taxon>unclassified sequences</taxon>
        <taxon>metagenomes</taxon>
        <taxon>ecological metagenomes</taxon>
    </lineage>
</organism>
<evidence type="ECO:0000313" key="1">
    <source>
        <dbReference type="EMBL" id="KKK65091.1"/>
    </source>
</evidence>
<feature type="non-terminal residue" evidence="1">
    <location>
        <position position="100"/>
    </location>
</feature>
<comment type="caution">
    <text evidence="1">The sequence shown here is derived from an EMBL/GenBank/DDBJ whole genome shotgun (WGS) entry which is preliminary data.</text>
</comment>
<sequence>MNHAVRTGRISLRIITLAAAAMVVFAAGARAQQADKQAKVTVLDGRSFCRALYSWAAPLAEAPEGAEGYAEILPRDRRGRLRKQDAFRYMTLYPADGWAA</sequence>
<gene>
    <name evidence="1" type="ORF">LCGC14_2977630</name>
</gene>
<reference evidence="1" key="1">
    <citation type="journal article" date="2015" name="Nature">
        <title>Complex archaea that bridge the gap between prokaryotes and eukaryotes.</title>
        <authorList>
            <person name="Spang A."/>
            <person name="Saw J.H."/>
            <person name="Jorgensen S.L."/>
            <person name="Zaremba-Niedzwiedzka K."/>
            <person name="Martijn J."/>
            <person name="Lind A.E."/>
            <person name="van Eijk R."/>
            <person name="Schleper C."/>
            <person name="Guy L."/>
            <person name="Ettema T.J."/>
        </authorList>
    </citation>
    <scope>NUCLEOTIDE SEQUENCE</scope>
</reference>
<protein>
    <submittedName>
        <fullName evidence="1">Uncharacterized protein</fullName>
    </submittedName>
</protein>
<dbReference type="EMBL" id="LAZR01060722">
    <property type="protein sequence ID" value="KKK65091.1"/>
    <property type="molecule type" value="Genomic_DNA"/>
</dbReference>
<dbReference type="AlphaFoldDB" id="A0A0F8ZYT1"/>
<name>A0A0F8ZYT1_9ZZZZ</name>
<proteinExistence type="predicted"/>
<accession>A0A0F8ZYT1</accession>